<keyword evidence="4" id="KW-1185">Reference proteome</keyword>
<evidence type="ECO:0000259" key="2">
    <source>
        <dbReference type="Pfam" id="PF20157"/>
    </source>
</evidence>
<reference evidence="3" key="1">
    <citation type="submission" date="2022-07" db="EMBL/GenBank/DDBJ databases">
        <title>Arcobacter roscoffensis sp. nov., a marine bacterium isolated from coastal seawater collected from Roscoff, France.</title>
        <authorList>
            <person name="Pascual J."/>
            <person name="Lepeaux C."/>
            <person name="Methner A."/>
            <person name="Overmann J."/>
        </authorList>
    </citation>
    <scope>NUCLEOTIDE SEQUENCE</scope>
    <source>
        <strain evidence="3">ARW1-2F2</strain>
    </source>
</reference>
<dbReference type="InterPro" id="IPR045376">
    <property type="entry name" value="Maf_N"/>
</dbReference>
<accession>A0ABY5E5M9</accession>
<dbReference type="Proteomes" id="UP001060012">
    <property type="component" value="Chromosome"/>
</dbReference>
<dbReference type="Pfam" id="PF01973">
    <property type="entry name" value="MptE-like"/>
    <property type="match status" value="1"/>
</dbReference>
<feature type="domain" description="6-hydroxymethylpterin diphosphokinase MptE-like" evidence="1">
    <location>
        <begin position="279"/>
        <end position="447"/>
    </location>
</feature>
<organism evidence="3 4">
    <name type="scientific">Arcobacter roscoffensis</name>
    <dbReference type="NCBI Taxonomy" id="2961520"/>
    <lineage>
        <taxon>Bacteria</taxon>
        <taxon>Pseudomonadati</taxon>
        <taxon>Campylobacterota</taxon>
        <taxon>Epsilonproteobacteria</taxon>
        <taxon>Campylobacterales</taxon>
        <taxon>Arcobacteraceae</taxon>
        <taxon>Arcobacter</taxon>
    </lineage>
</organism>
<protein>
    <submittedName>
        <fullName evidence="3">DUF115 domain-containing protein</fullName>
    </submittedName>
</protein>
<dbReference type="PANTHER" id="PTHR41786">
    <property type="entry name" value="MOTILITY ACCESSORY FACTOR MAF"/>
    <property type="match status" value="1"/>
</dbReference>
<dbReference type="RefSeq" id="WP_254576542.1">
    <property type="nucleotide sequence ID" value="NZ_CP100595.1"/>
</dbReference>
<dbReference type="EMBL" id="CP100595">
    <property type="protein sequence ID" value="UTJ06363.1"/>
    <property type="molecule type" value="Genomic_DNA"/>
</dbReference>
<dbReference type="PANTHER" id="PTHR41786:SF1">
    <property type="entry name" value="6-HYDROXYMETHYLPTERIN DIPHOSPHOKINASE MPTE-LIKE DOMAIN-CONTAINING PROTEIN"/>
    <property type="match status" value="1"/>
</dbReference>
<dbReference type="Pfam" id="PF20157">
    <property type="entry name" value="Maf_flag10_N"/>
    <property type="match status" value="1"/>
</dbReference>
<evidence type="ECO:0000259" key="1">
    <source>
        <dbReference type="Pfam" id="PF01973"/>
    </source>
</evidence>
<proteinExistence type="predicted"/>
<sequence>MDLSAEEQLHKAMMDTYHLNLLFLSEFDNELFIRVTHLGDLMGKGLYKERYFLEFIKESGDFDIYDNEKDKYLYDKKPKKFNNKAVVQTNFDLKNSINTLNQGFYNHENDGDFSLDEDEGIYSIAGKKLMNDLFKIKEELDYKIDRENRRINKIDKFMFIGTLLGRHIPKIMKKINAKTFFVCENNLEIFRLSLFVCDYSALAVEGRKVIFSIMDDDNILLEKVLDFYNMDVYNNSILKFYTTNHDVKNYFDRIIDRVLSVSPMSFNYYMNLDNVVYNLSKNFFKYKTLSLRDNLELKSFENKPILYIGAGPSLNDNIEWVYENQDRFIIVTMAATLNILFENKIKPDIITTLDPQHYVDIQLFSNPDLKELLADTIVLASINTAENVLEKLSKISRVYLYEVLGSIQVGHKALTGNSVGELTYSIISRFVNIKEIYLLGLDLALNQNTGSTHSSDYEYNKKLDIEDLNKLEVNENYSFKDDVIKIRGNFQKEVLTSRQFYGSLRFYIGQTKLNSVSTYNLSNHGAFIENTIPLKSIDLKVDDFTKIDKENLKESLTEDLESIVVENLSKRDLKSLNSHLNMVNEILEQLNLTEKIKTYDEFNIFANEIFQYLMNPENKINYLKEIYVTYTLAFNPYISYCILIKDKKDKVNIKKVIKAWSNILSKLLTKYKDYLEDIIEENDKRVN</sequence>
<gene>
    <name evidence="3" type="ORF">NJU99_14090</name>
</gene>
<name>A0ABY5E5M9_9BACT</name>
<feature type="domain" description="Glycosyltransferase Maf N-terminal" evidence="2">
    <location>
        <begin position="48"/>
        <end position="229"/>
    </location>
</feature>
<dbReference type="InterPro" id="IPR002826">
    <property type="entry name" value="MptE-like"/>
</dbReference>
<evidence type="ECO:0000313" key="3">
    <source>
        <dbReference type="EMBL" id="UTJ06363.1"/>
    </source>
</evidence>
<evidence type="ECO:0000313" key="4">
    <source>
        <dbReference type="Proteomes" id="UP001060012"/>
    </source>
</evidence>